<evidence type="ECO:0000256" key="4">
    <source>
        <dbReference type="ARBA" id="ARBA00022553"/>
    </source>
</evidence>
<evidence type="ECO:0000256" key="3">
    <source>
        <dbReference type="ARBA" id="ARBA00022490"/>
    </source>
</evidence>
<accession>A0A1E4TW54</accession>
<dbReference type="GO" id="GO:0009898">
    <property type="term" value="C:cytoplasmic side of plasma membrane"/>
    <property type="evidence" value="ECO:0007669"/>
    <property type="project" value="TreeGrafter"/>
</dbReference>
<sequence>MAASIDNAFVNNFWDKDDKAIEVMERKMQWGKKTCEELQNFYKERIQLEDEYSRRINSIAKRTIGTSEIGNLRDSFETLRIETQQISKSHSTQANALVNEVYKPLENFISSFKANRKTIEANIDKLKKYKDALANKLEHSRQKYELESGKVRSYYAQQHLLDGKELEKLASKAEKSNQLVQSYRHEYYECVKESNEIHERWIREWRLALVKFQELEEERIKFLRSNVWQYVNLISASCLSDDNSCENVRLSLEKCDAKAEIAEFTRLYGTGNEIHPAPKFIDYLNGERNHKREESNEITYANFRSDATAVQASPSSTTVKITRRPTPPQLSEKENSKITFEVRHAENIKMLNAQSHNEQESDACTFIENENTRLEPPRSEASSGISPVSVSSSAYPANSHYSDPTTVSSGNGSYKNGKHWNSPRRLRNRNSQISADFANPSNNVNMDQQHRIRNSAISLPAFSSLNNDKEGKNEFLKKHTDESAEDAMIDASFGTDRLRSALEDLKMGGNGDMNVLRQSIRGISGAPSSPHKQQKQQKQHMQQMAALQEPPHRSRSQYIASNAYANLLKDSPEQKHQSRPKSMVYDAIASNKKNTPIVHQPLARDDGLPLRGPATGKPIIRYCRARYTYKAREPEELSFKKRDIMLVLGIEEEDGWWECEVLNGDGAVGVAPSNYLVPIN</sequence>
<feature type="coiled-coil region" evidence="8">
    <location>
        <begin position="116"/>
        <end position="186"/>
    </location>
</feature>
<feature type="domain" description="SH3" evidence="10">
    <location>
        <begin position="618"/>
        <end position="680"/>
    </location>
</feature>
<keyword evidence="2 6" id="KW-0728">SH3 domain</keyword>
<feature type="compositionally biased region" description="Polar residues" evidence="9">
    <location>
        <begin position="400"/>
        <end position="414"/>
    </location>
</feature>
<keyword evidence="3" id="KW-0963">Cytoplasm</keyword>
<dbReference type="AlphaFoldDB" id="A0A1E4TW54"/>
<gene>
    <name evidence="12" type="ORF">PACTADRAFT_80041</name>
</gene>
<evidence type="ECO:0000256" key="5">
    <source>
        <dbReference type="ARBA" id="ARBA00023212"/>
    </source>
</evidence>
<dbReference type="Gene3D" id="2.30.30.40">
    <property type="entry name" value="SH3 Domains"/>
    <property type="match status" value="1"/>
</dbReference>
<name>A0A1E4TW54_PACTA</name>
<reference evidence="13" key="1">
    <citation type="submission" date="2016-05" db="EMBL/GenBank/DDBJ databases">
        <title>Comparative genomics of biotechnologically important yeasts.</title>
        <authorList>
            <consortium name="DOE Joint Genome Institute"/>
            <person name="Riley R."/>
            <person name="Haridas S."/>
            <person name="Wolfe K.H."/>
            <person name="Lopes M.R."/>
            <person name="Hittinger C.T."/>
            <person name="Goker M."/>
            <person name="Salamov A."/>
            <person name="Wisecaver J."/>
            <person name="Long T.M."/>
            <person name="Aerts A.L."/>
            <person name="Barry K."/>
            <person name="Choi C."/>
            <person name="Clum A."/>
            <person name="Coughlan A.Y."/>
            <person name="Deshpande S."/>
            <person name="Douglass A.P."/>
            <person name="Hanson S.J."/>
            <person name="Klenk H.-P."/>
            <person name="Labutti K."/>
            <person name="Lapidus A."/>
            <person name="Lindquist E."/>
            <person name="Lipzen A."/>
            <person name="Meier-Kolthoff J.P."/>
            <person name="Ohm R.A."/>
            <person name="Otillar R.P."/>
            <person name="Pangilinan J."/>
            <person name="Peng Y."/>
            <person name="Rokas A."/>
            <person name="Rosa C.A."/>
            <person name="Scheuner C."/>
            <person name="Sibirny A.A."/>
            <person name="Slot J.C."/>
            <person name="Stielow J.B."/>
            <person name="Sun H."/>
            <person name="Kurtzman C.P."/>
            <person name="Blackwell M."/>
            <person name="Grigoriev I.V."/>
            <person name="Jeffries T.W."/>
        </authorList>
    </citation>
    <scope>NUCLEOTIDE SEQUENCE [LARGE SCALE GENOMIC DNA]</scope>
    <source>
        <strain evidence="13">NRRL Y-2460</strain>
    </source>
</reference>
<dbReference type="STRING" id="669874.A0A1E4TW54"/>
<feature type="compositionally biased region" description="Basic residues" evidence="9">
    <location>
        <begin position="416"/>
        <end position="426"/>
    </location>
</feature>
<proteinExistence type="predicted"/>
<keyword evidence="4" id="KW-0597">Phosphoprotein</keyword>
<protein>
    <recommendedName>
        <fullName evidence="14">SH3 domain-containing protein</fullName>
    </recommendedName>
</protein>
<keyword evidence="13" id="KW-1185">Reference proteome</keyword>
<dbReference type="Proteomes" id="UP000094236">
    <property type="component" value="Unassembled WGS sequence"/>
</dbReference>
<dbReference type="SMART" id="SM00055">
    <property type="entry name" value="FCH"/>
    <property type="match status" value="1"/>
</dbReference>
<dbReference type="CDD" id="cd00174">
    <property type="entry name" value="SH3"/>
    <property type="match status" value="1"/>
</dbReference>
<dbReference type="SUPFAM" id="SSF50044">
    <property type="entry name" value="SH3-domain"/>
    <property type="match status" value="1"/>
</dbReference>
<dbReference type="PANTHER" id="PTHR23065:SF7">
    <property type="entry name" value="NOSTRIN, ISOFORM H"/>
    <property type="match status" value="1"/>
</dbReference>
<dbReference type="GO" id="GO:0005543">
    <property type="term" value="F:phospholipid binding"/>
    <property type="evidence" value="ECO:0007669"/>
    <property type="project" value="TreeGrafter"/>
</dbReference>
<dbReference type="InterPro" id="IPR001452">
    <property type="entry name" value="SH3_domain"/>
</dbReference>
<dbReference type="InterPro" id="IPR031160">
    <property type="entry name" value="F_BAR_dom"/>
</dbReference>
<evidence type="ECO:0000256" key="9">
    <source>
        <dbReference type="SAM" id="MobiDB-lite"/>
    </source>
</evidence>
<evidence type="ECO:0000256" key="6">
    <source>
        <dbReference type="PROSITE-ProRule" id="PRU00192"/>
    </source>
</evidence>
<feature type="domain" description="F-BAR" evidence="11">
    <location>
        <begin position="7"/>
        <end position="260"/>
    </location>
</feature>
<dbReference type="InterPro" id="IPR036028">
    <property type="entry name" value="SH3-like_dom_sf"/>
</dbReference>
<evidence type="ECO:0000259" key="11">
    <source>
        <dbReference type="PROSITE" id="PS51741"/>
    </source>
</evidence>
<evidence type="ECO:0000256" key="8">
    <source>
        <dbReference type="SAM" id="Coils"/>
    </source>
</evidence>
<keyword evidence="5" id="KW-0206">Cytoskeleton</keyword>
<organism evidence="12 13">
    <name type="scientific">Pachysolen tannophilus NRRL Y-2460</name>
    <dbReference type="NCBI Taxonomy" id="669874"/>
    <lineage>
        <taxon>Eukaryota</taxon>
        <taxon>Fungi</taxon>
        <taxon>Dikarya</taxon>
        <taxon>Ascomycota</taxon>
        <taxon>Saccharomycotina</taxon>
        <taxon>Pichiomycetes</taxon>
        <taxon>Pachysolenaceae</taxon>
        <taxon>Pachysolen</taxon>
    </lineage>
</organism>
<evidence type="ECO:0000313" key="12">
    <source>
        <dbReference type="EMBL" id="ODV95959.1"/>
    </source>
</evidence>
<evidence type="ECO:0000313" key="13">
    <source>
        <dbReference type="Proteomes" id="UP000094236"/>
    </source>
</evidence>
<dbReference type="Gene3D" id="1.20.1270.60">
    <property type="entry name" value="Arfaptin homology (AH) domain/BAR domain"/>
    <property type="match status" value="1"/>
</dbReference>
<dbReference type="Pfam" id="PF00611">
    <property type="entry name" value="FCH"/>
    <property type="match status" value="1"/>
</dbReference>
<dbReference type="SMART" id="SM00326">
    <property type="entry name" value="SH3"/>
    <property type="match status" value="1"/>
</dbReference>
<comment type="subcellular location">
    <subcellularLocation>
        <location evidence="1">Cytoplasm</location>
        <location evidence="1">Cytoskeleton</location>
    </subcellularLocation>
</comment>
<dbReference type="PROSITE" id="PS50002">
    <property type="entry name" value="SH3"/>
    <property type="match status" value="1"/>
</dbReference>
<dbReference type="OrthoDB" id="27823at2759"/>
<evidence type="ECO:0000256" key="1">
    <source>
        <dbReference type="ARBA" id="ARBA00004245"/>
    </source>
</evidence>
<dbReference type="GO" id="GO:0030036">
    <property type="term" value="P:actin cytoskeleton organization"/>
    <property type="evidence" value="ECO:0007669"/>
    <property type="project" value="UniProtKB-ARBA"/>
</dbReference>
<evidence type="ECO:0008006" key="14">
    <source>
        <dbReference type="Google" id="ProtNLM"/>
    </source>
</evidence>
<feature type="region of interest" description="Disordered" evidence="9">
    <location>
        <begin position="373"/>
        <end position="426"/>
    </location>
</feature>
<feature type="compositionally biased region" description="Low complexity" evidence="9">
    <location>
        <begin position="379"/>
        <end position="399"/>
    </location>
</feature>
<dbReference type="SUPFAM" id="SSF103657">
    <property type="entry name" value="BAR/IMD domain-like"/>
    <property type="match status" value="1"/>
</dbReference>
<evidence type="ECO:0000256" key="7">
    <source>
        <dbReference type="PROSITE-ProRule" id="PRU01077"/>
    </source>
</evidence>
<evidence type="ECO:0000256" key="2">
    <source>
        <dbReference type="ARBA" id="ARBA00022443"/>
    </source>
</evidence>
<feature type="region of interest" description="Disordered" evidence="9">
    <location>
        <begin position="311"/>
        <end position="337"/>
    </location>
</feature>
<dbReference type="Pfam" id="PF00018">
    <property type="entry name" value="SH3_1"/>
    <property type="match status" value="1"/>
</dbReference>
<feature type="compositionally biased region" description="Polar residues" evidence="9">
    <location>
        <begin position="311"/>
        <end position="320"/>
    </location>
</feature>
<dbReference type="PANTHER" id="PTHR23065">
    <property type="entry name" value="PROLINE-SERINE-THREONINE PHOSPHATASE INTERACTING PROTEIN 1"/>
    <property type="match status" value="1"/>
</dbReference>
<feature type="region of interest" description="Disordered" evidence="9">
    <location>
        <begin position="522"/>
        <end position="554"/>
    </location>
</feature>
<dbReference type="GO" id="GO:0120104">
    <property type="term" value="C:mitotic actomyosin contractile ring, proximal layer"/>
    <property type="evidence" value="ECO:0007669"/>
    <property type="project" value="TreeGrafter"/>
</dbReference>
<dbReference type="PROSITE" id="PS51741">
    <property type="entry name" value="F_BAR"/>
    <property type="match status" value="1"/>
</dbReference>
<keyword evidence="7 8" id="KW-0175">Coiled coil</keyword>
<evidence type="ECO:0000259" key="10">
    <source>
        <dbReference type="PROSITE" id="PS50002"/>
    </source>
</evidence>
<dbReference type="EMBL" id="KV454013">
    <property type="protein sequence ID" value="ODV95959.1"/>
    <property type="molecule type" value="Genomic_DNA"/>
</dbReference>
<dbReference type="InterPro" id="IPR001060">
    <property type="entry name" value="FCH_dom"/>
</dbReference>
<dbReference type="InterPro" id="IPR027267">
    <property type="entry name" value="AH/BAR_dom_sf"/>
</dbReference>